<name>A0ABT1LB09_9HYPH</name>
<evidence type="ECO:0000259" key="2">
    <source>
        <dbReference type="Pfam" id="PF00263"/>
    </source>
</evidence>
<organism evidence="4 5">
    <name type="scientific">Alsobacter ponti</name>
    <dbReference type="NCBI Taxonomy" id="2962936"/>
    <lineage>
        <taxon>Bacteria</taxon>
        <taxon>Pseudomonadati</taxon>
        <taxon>Pseudomonadota</taxon>
        <taxon>Alphaproteobacteria</taxon>
        <taxon>Hyphomicrobiales</taxon>
        <taxon>Alsobacteraceae</taxon>
        <taxon>Alsobacter</taxon>
    </lineage>
</organism>
<dbReference type="PANTHER" id="PTHR30332">
    <property type="entry name" value="PROBABLE GENERAL SECRETION PATHWAY PROTEIN D"/>
    <property type="match status" value="1"/>
</dbReference>
<evidence type="ECO:0000259" key="3">
    <source>
        <dbReference type="Pfam" id="PF13629"/>
    </source>
</evidence>
<dbReference type="Pfam" id="PF13629">
    <property type="entry name" value="T2SS-T3SS_pil_N"/>
    <property type="match status" value="1"/>
</dbReference>
<keyword evidence="5" id="KW-1185">Reference proteome</keyword>
<feature type="domain" description="Type II/III secretion system secretin-like" evidence="2">
    <location>
        <begin position="261"/>
        <end position="429"/>
    </location>
</feature>
<dbReference type="InterPro" id="IPR050810">
    <property type="entry name" value="Bact_Secretion_Sys_Channel"/>
</dbReference>
<dbReference type="InterPro" id="IPR004846">
    <property type="entry name" value="T2SS/T3SS_dom"/>
</dbReference>
<dbReference type="InterPro" id="IPR001775">
    <property type="entry name" value="GspD/PilQ"/>
</dbReference>
<evidence type="ECO:0000256" key="1">
    <source>
        <dbReference type="RuleBase" id="RU004003"/>
    </source>
</evidence>
<accession>A0ABT1LB09</accession>
<gene>
    <name evidence="4" type="ORF">NK718_06390</name>
</gene>
<dbReference type="PRINTS" id="PR00811">
    <property type="entry name" value="BCTERIALGSPD"/>
</dbReference>
<dbReference type="InterPro" id="IPR032789">
    <property type="entry name" value="T2SS-T3SS_pil_N"/>
</dbReference>
<dbReference type="RefSeq" id="WP_254739733.1">
    <property type="nucleotide sequence ID" value="NZ_JANCLU010000004.1"/>
</dbReference>
<dbReference type="PANTHER" id="PTHR30332:SF17">
    <property type="entry name" value="TYPE IV PILIATION SYSTEM PROTEIN DR_0774-RELATED"/>
    <property type="match status" value="1"/>
</dbReference>
<protein>
    <submittedName>
        <fullName evidence="4">Type II and III secretion system protein family protein</fullName>
    </submittedName>
</protein>
<reference evidence="4 5" key="1">
    <citation type="submission" date="2022-07" db="EMBL/GenBank/DDBJ databases">
        <authorList>
            <person name="Li W.-J."/>
            <person name="Deng Q.-Q."/>
        </authorList>
    </citation>
    <scope>NUCLEOTIDE SEQUENCE [LARGE SCALE GENOMIC DNA]</scope>
    <source>
        <strain evidence="4 5">SYSU M60028</strain>
    </source>
</reference>
<comment type="similarity">
    <text evidence="1">Belongs to the bacterial secretin family.</text>
</comment>
<sequence length="481" mass="50090">MTRSPERLRRFLPALVMLGGAALFVPGVAVAQMTETQISMTDGQARRLDMGIGKSVIVDLPRDAKEVFVANPKVANAIVRSTRKLFVIGQADGQTSVVVMDTEGRQIATLDVNVGRDLNLLRRTLKAAVPAGAINVVPVGDTIVLTGTVNSPGDALQAMDIAKGFVATSAIGATAVTGTVVNSLTVRNKDQVMLKVTVSEIQRSVLKQLGINTSGQWQVAGASGSFLTDTPFSLAPQALAATAITGGSGLGPLPNVTLRAAERAGVMRTLAEPTLTAISGESAQFTAGGDVPVPSGESCTAGLVGTTCTTSITYRQVGVVLNFTPVVLSDGRISLHVSTAVTDVDYESQIRISAGAFAPGFKTRKMDTTVELPSGASLVSAGLMQQGNAQAVNGVPGLMNLPVLGAMFRSRDYQRSETELLITVTPYIAKATSERNVARPDDGFADASDPQTVLLGRLNRLYGPPGARPVAYRGKAGFVID</sequence>
<dbReference type="EMBL" id="JANCLU010000004">
    <property type="protein sequence ID" value="MCP8938138.1"/>
    <property type="molecule type" value="Genomic_DNA"/>
</dbReference>
<comment type="caution">
    <text evidence="4">The sequence shown here is derived from an EMBL/GenBank/DDBJ whole genome shotgun (WGS) entry which is preliminary data.</text>
</comment>
<dbReference type="Proteomes" id="UP001205890">
    <property type="component" value="Unassembled WGS sequence"/>
</dbReference>
<evidence type="ECO:0000313" key="5">
    <source>
        <dbReference type="Proteomes" id="UP001205890"/>
    </source>
</evidence>
<dbReference type="Pfam" id="PF00263">
    <property type="entry name" value="Secretin"/>
    <property type="match status" value="1"/>
</dbReference>
<evidence type="ECO:0000313" key="4">
    <source>
        <dbReference type="EMBL" id="MCP8938138.1"/>
    </source>
</evidence>
<feature type="domain" description="Pilus formation protein N-terminal" evidence="3">
    <location>
        <begin position="44"/>
        <end position="114"/>
    </location>
</feature>
<proteinExistence type="inferred from homology"/>